<sequence>MPSKPQLGSLAVQTPSSRPQVVNVSPSTCHDLSLFKEILREYRKLDDTITMRLNRANAAMRDQERAQDGLGGENAQNQACAYIWRELVGNWKRRTQLVEYCANVVDEDLKEKQRVIHGQSNDPTSRRKTQAAIFANEVKRNQIHNELTVEDIIRKRSVDAFRSRCQYFVPPLTDVEARTMWDSGQ</sequence>
<protein>
    <recommendedName>
        <fullName evidence="5">Caffeine-induced death protein 2</fullName>
    </recommendedName>
</protein>
<dbReference type="InterPro" id="IPR019171">
    <property type="entry name" value="MIX23"/>
</dbReference>
<feature type="region of interest" description="Disordered" evidence="2">
    <location>
        <begin position="1"/>
        <end position="23"/>
    </location>
</feature>
<dbReference type="OrthoDB" id="5593818at2759"/>
<dbReference type="RefSeq" id="XP_001876667.1">
    <property type="nucleotide sequence ID" value="XM_001876632.1"/>
</dbReference>
<evidence type="ECO:0000313" key="4">
    <source>
        <dbReference type="Proteomes" id="UP000001194"/>
    </source>
</evidence>
<dbReference type="PANTHER" id="PTHR31905:SF2">
    <property type="entry name" value="PROTEIN MIX23"/>
    <property type="match status" value="1"/>
</dbReference>
<dbReference type="PANTHER" id="PTHR31905">
    <property type="entry name" value="COILED-COIL DOMAIN-CONTAINING PROTEIN 58"/>
    <property type="match status" value="1"/>
</dbReference>
<organism evidence="4">
    <name type="scientific">Laccaria bicolor (strain S238N-H82 / ATCC MYA-4686)</name>
    <name type="common">Bicoloured deceiver</name>
    <name type="synonym">Laccaria laccata var. bicolor</name>
    <dbReference type="NCBI Taxonomy" id="486041"/>
    <lineage>
        <taxon>Eukaryota</taxon>
        <taxon>Fungi</taxon>
        <taxon>Dikarya</taxon>
        <taxon>Basidiomycota</taxon>
        <taxon>Agaricomycotina</taxon>
        <taxon>Agaricomycetes</taxon>
        <taxon>Agaricomycetidae</taxon>
        <taxon>Agaricales</taxon>
        <taxon>Agaricineae</taxon>
        <taxon>Hydnangiaceae</taxon>
        <taxon>Laccaria</taxon>
    </lineage>
</organism>
<dbReference type="HOGENOM" id="CLU_090093_0_0_1"/>
<accession>B0CY93</accession>
<dbReference type="AlphaFoldDB" id="B0CY93"/>
<name>B0CY93_LACBS</name>
<dbReference type="GO" id="GO:0005758">
    <property type="term" value="C:mitochondrial intermembrane space"/>
    <property type="evidence" value="ECO:0007669"/>
    <property type="project" value="InterPro"/>
</dbReference>
<proteinExistence type="inferred from homology"/>
<evidence type="ECO:0000256" key="2">
    <source>
        <dbReference type="SAM" id="MobiDB-lite"/>
    </source>
</evidence>
<dbReference type="EMBL" id="DS547094">
    <property type="protein sequence ID" value="EDR12403.1"/>
    <property type="molecule type" value="Genomic_DNA"/>
</dbReference>
<dbReference type="Pfam" id="PF09774">
    <property type="entry name" value="MIX23"/>
    <property type="match status" value="1"/>
</dbReference>
<keyword evidence="4" id="KW-1185">Reference proteome</keyword>
<evidence type="ECO:0000313" key="3">
    <source>
        <dbReference type="EMBL" id="EDR12403.1"/>
    </source>
</evidence>
<feature type="compositionally biased region" description="Polar residues" evidence="2">
    <location>
        <begin position="11"/>
        <end position="23"/>
    </location>
</feature>
<evidence type="ECO:0000256" key="1">
    <source>
        <dbReference type="ARBA" id="ARBA00024204"/>
    </source>
</evidence>
<gene>
    <name evidence="3" type="ORF">LACBIDRAFT_311774</name>
</gene>
<dbReference type="Proteomes" id="UP000001194">
    <property type="component" value="Unassembled WGS sequence"/>
</dbReference>
<comment type="similarity">
    <text evidence="1">Belongs to the MIX23 family.</text>
</comment>
<dbReference type="KEGG" id="lbc:LACBIDRAFT_311774"/>
<dbReference type="FunCoup" id="B0CY93">
    <property type="interactions" value="198"/>
</dbReference>
<reference evidence="3 4" key="1">
    <citation type="journal article" date="2008" name="Nature">
        <title>The genome of Laccaria bicolor provides insights into mycorrhizal symbiosis.</title>
        <authorList>
            <person name="Martin F."/>
            <person name="Aerts A."/>
            <person name="Ahren D."/>
            <person name="Brun A."/>
            <person name="Danchin E.G.J."/>
            <person name="Duchaussoy F."/>
            <person name="Gibon J."/>
            <person name="Kohler A."/>
            <person name="Lindquist E."/>
            <person name="Pereda V."/>
            <person name="Salamov A."/>
            <person name="Shapiro H.J."/>
            <person name="Wuyts J."/>
            <person name="Blaudez D."/>
            <person name="Buee M."/>
            <person name="Brokstein P."/>
            <person name="Canbaeck B."/>
            <person name="Cohen D."/>
            <person name="Courty P.E."/>
            <person name="Coutinho P.M."/>
            <person name="Delaruelle C."/>
            <person name="Detter J.C."/>
            <person name="Deveau A."/>
            <person name="DiFazio S."/>
            <person name="Duplessis S."/>
            <person name="Fraissinet-Tachet L."/>
            <person name="Lucic E."/>
            <person name="Frey-Klett P."/>
            <person name="Fourrey C."/>
            <person name="Feussner I."/>
            <person name="Gay G."/>
            <person name="Grimwood J."/>
            <person name="Hoegger P.J."/>
            <person name="Jain P."/>
            <person name="Kilaru S."/>
            <person name="Labbe J."/>
            <person name="Lin Y.C."/>
            <person name="Legue V."/>
            <person name="Le Tacon F."/>
            <person name="Marmeisse R."/>
            <person name="Melayah D."/>
            <person name="Montanini B."/>
            <person name="Muratet M."/>
            <person name="Nehls U."/>
            <person name="Niculita-Hirzel H."/>
            <person name="Oudot-Le Secq M.P."/>
            <person name="Peter M."/>
            <person name="Quesneville H."/>
            <person name="Rajashekar B."/>
            <person name="Reich M."/>
            <person name="Rouhier N."/>
            <person name="Schmutz J."/>
            <person name="Yin T."/>
            <person name="Chalot M."/>
            <person name="Henrissat B."/>
            <person name="Kuees U."/>
            <person name="Lucas S."/>
            <person name="Van de Peer Y."/>
            <person name="Podila G.K."/>
            <person name="Polle A."/>
            <person name="Pukkila P.J."/>
            <person name="Richardson P.M."/>
            <person name="Rouze P."/>
            <person name="Sanders I.R."/>
            <person name="Stajich J.E."/>
            <person name="Tunlid A."/>
            <person name="Tuskan G."/>
            <person name="Grigoriev I.V."/>
        </authorList>
    </citation>
    <scope>NUCLEOTIDE SEQUENCE [LARGE SCALE GENOMIC DNA]</scope>
    <source>
        <strain evidence="4">S238N-H82 / ATCC MYA-4686</strain>
    </source>
</reference>
<dbReference type="GeneID" id="6072439"/>
<evidence type="ECO:0008006" key="5">
    <source>
        <dbReference type="Google" id="ProtNLM"/>
    </source>
</evidence>
<dbReference type="InParanoid" id="B0CY93"/>
<dbReference type="STRING" id="486041.B0CY93"/>